<evidence type="ECO:0000256" key="8">
    <source>
        <dbReference type="ARBA" id="ARBA00023239"/>
    </source>
</evidence>
<dbReference type="InterPro" id="IPR011050">
    <property type="entry name" value="Pectin_lyase_fold/virulence"/>
</dbReference>
<evidence type="ECO:0000256" key="2">
    <source>
        <dbReference type="ARBA" id="ARBA00004613"/>
    </source>
</evidence>
<keyword evidence="5 9" id="KW-0964">Secreted</keyword>
<evidence type="ECO:0000313" key="12">
    <source>
        <dbReference type="Proteomes" id="UP000320762"/>
    </source>
</evidence>
<dbReference type="Gene3D" id="2.160.20.10">
    <property type="entry name" value="Single-stranded right-handed beta-helix, Pectin lyase-like"/>
    <property type="match status" value="1"/>
</dbReference>
<keyword evidence="9" id="KW-0119">Carbohydrate metabolism</keyword>
<evidence type="ECO:0000256" key="3">
    <source>
        <dbReference type="ARBA" id="ARBA00010980"/>
    </source>
</evidence>
<dbReference type="InterPro" id="IPR002022">
    <property type="entry name" value="Pec_lyase"/>
</dbReference>
<dbReference type="PANTHER" id="PTHR31683">
    <property type="entry name" value="PECTATE LYASE 18-RELATED"/>
    <property type="match status" value="1"/>
</dbReference>
<organism evidence="11 12">
    <name type="scientific">Schizophyllum amplum</name>
    <dbReference type="NCBI Taxonomy" id="97359"/>
    <lineage>
        <taxon>Eukaryota</taxon>
        <taxon>Fungi</taxon>
        <taxon>Dikarya</taxon>
        <taxon>Basidiomycota</taxon>
        <taxon>Agaricomycotina</taxon>
        <taxon>Agaricomycetes</taxon>
        <taxon>Agaricomycetidae</taxon>
        <taxon>Agaricales</taxon>
        <taxon>Schizophyllaceae</taxon>
        <taxon>Schizophyllum</taxon>
    </lineage>
</organism>
<comment type="subcellular location">
    <subcellularLocation>
        <location evidence="2 9">Secreted</location>
    </subcellularLocation>
</comment>
<evidence type="ECO:0000256" key="1">
    <source>
        <dbReference type="ARBA" id="ARBA00000695"/>
    </source>
</evidence>
<dbReference type="Proteomes" id="UP000320762">
    <property type="component" value="Unassembled WGS sequence"/>
</dbReference>
<keyword evidence="6" id="KW-0479">Metal-binding</keyword>
<protein>
    <recommendedName>
        <fullName evidence="4">pectate lyase</fullName>
        <ecNumber evidence="4">4.2.2.2</ecNumber>
    </recommendedName>
</protein>
<dbReference type="EMBL" id="VDMD01000002">
    <property type="protein sequence ID" value="TRM68160.1"/>
    <property type="molecule type" value="Genomic_DNA"/>
</dbReference>
<dbReference type="AlphaFoldDB" id="A0A550CTP5"/>
<evidence type="ECO:0000313" key="11">
    <source>
        <dbReference type="EMBL" id="TRM68160.1"/>
    </source>
</evidence>
<evidence type="ECO:0000256" key="7">
    <source>
        <dbReference type="ARBA" id="ARBA00022729"/>
    </source>
</evidence>
<dbReference type="GO" id="GO:0046872">
    <property type="term" value="F:metal ion binding"/>
    <property type="evidence" value="ECO:0007669"/>
    <property type="project" value="UniProtKB-KW"/>
</dbReference>
<dbReference type="EC" id="4.2.2.2" evidence="4"/>
<comment type="caution">
    <text evidence="11">The sequence shown here is derived from an EMBL/GenBank/DDBJ whole genome shotgun (WGS) entry which is preliminary data.</text>
</comment>
<dbReference type="SUPFAM" id="SSF51126">
    <property type="entry name" value="Pectin lyase-like"/>
    <property type="match status" value="1"/>
</dbReference>
<dbReference type="SMART" id="SM00656">
    <property type="entry name" value="Amb_all"/>
    <property type="match status" value="1"/>
</dbReference>
<comment type="catalytic activity">
    <reaction evidence="1">
        <text>Eliminative cleavage of (1-&gt;4)-alpha-D-galacturonan to give oligosaccharides with 4-deoxy-alpha-D-galact-4-enuronosyl groups at their non-reducing ends.</text>
        <dbReference type="EC" id="4.2.2.2"/>
    </reaction>
</comment>
<evidence type="ECO:0000256" key="4">
    <source>
        <dbReference type="ARBA" id="ARBA00012272"/>
    </source>
</evidence>
<dbReference type="GO" id="GO:0005576">
    <property type="term" value="C:extracellular region"/>
    <property type="evidence" value="ECO:0007669"/>
    <property type="project" value="UniProtKB-SubCell"/>
</dbReference>
<keyword evidence="7" id="KW-0732">Signal</keyword>
<keyword evidence="12" id="KW-1185">Reference proteome</keyword>
<keyword evidence="8 9" id="KW-0456">Lyase</keyword>
<dbReference type="GO" id="GO:0000272">
    <property type="term" value="P:polysaccharide catabolic process"/>
    <property type="evidence" value="ECO:0007669"/>
    <property type="project" value="UniProtKB-KW"/>
</dbReference>
<gene>
    <name evidence="11" type="ORF">BD626DRAFT_545357</name>
</gene>
<sequence length="293" mass="30933">MRRAAVDDVPDVGFAAASTTGGSGGTTTTVTTLEELTEAVKGDEAKIVIIDGTITGSEVVKVGANTSVLGAAGSLLDGVGLRAYKVDNIIFRNIKIQKVLAEAGDAIGVQEANNVWVDHCDLSSDRDHDKDFYDGLLDVTHGSTGVTLSNNYIHDHWKASLVGHSDNNGDEDAALQVTYTGNFFENLNSRGPSFRFGTGHLFNNYYSGVSDGINTRDGAQLLVENNVFVDSKKALYSTDEGFAVATGNDFGNSENTASEGTLTSMDYEYTLLDTSEVAASVQASAGQTLDFSA</sequence>
<dbReference type="GO" id="GO:0030570">
    <property type="term" value="F:pectate lyase activity"/>
    <property type="evidence" value="ECO:0007669"/>
    <property type="project" value="UniProtKB-EC"/>
</dbReference>
<feature type="domain" description="Pectate lyase" evidence="10">
    <location>
        <begin position="23"/>
        <end position="234"/>
    </location>
</feature>
<dbReference type="FunFam" id="2.160.20.10:FF:000036">
    <property type="entry name" value="Pectate lyase A"/>
    <property type="match status" value="1"/>
</dbReference>
<dbReference type="PANTHER" id="PTHR31683:SF18">
    <property type="entry name" value="PECTATE LYASE 21-RELATED"/>
    <property type="match status" value="1"/>
</dbReference>
<keyword evidence="9" id="KW-0624">Polysaccharide degradation</keyword>
<accession>A0A550CTP5</accession>
<name>A0A550CTP5_9AGAR</name>
<dbReference type="InterPro" id="IPR045032">
    <property type="entry name" value="PEL"/>
</dbReference>
<evidence type="ECO:0000256" key="6">
    <source>
        <dbReference type="ARBA" id="ARBA00022723"/>
    </source>
</evidence>
<dbReference type="OrthoDB" id="1637350at2759"/>
<evidence type="ECO:0000259" key="10">
    <source>
        <dbReference type="SMART" id="SM00656"/>
    </source>
</evidence>
<dbReference type="STRING" id="97359.A0A550CTP5"/>
<dbReference type="InterPro" id="IPR012334">
    <property type="entry name" value="Pectin_lyas_fold"/>
</dbReference>
<comment type="similarity">
    <text evidence="3 9">Belongs to the polysaccharide lyase 1 family.</text>
</comment>
<reference evidence="11 12" key="1">
    <citation type="journal article" date="2019" name="New Phytol.">
        <title>Comparative genomics reveals unique wood-decay strategies and fruiting body development in the Schizophyllaceae.</title>
        <authorList>
            <person name="Almasi E."/>
            <person name="Sahu N."/>
            <person name="Krizsan K."/>
            <person name="Balint B."/>
            <person name="Kovacs G.M."/>
            <person name="Kiss B."/>
            <person name="Cseklye J."/>
            <person name="Drula E."/>
            <person name="Henrissat B."/>
            <person name="Nagy I."/>
            <person name="Chovatia M."/>
            <person name="Adam C."/>
            <person name="LaButti K."/>
            <person name="Lipzen A."/>
            <person name="Riley R."/>
            <person name="Grigoriev I.V."/>
            <person name="Nagy L.G."/>
        </authorList>
    </citation>
    <scope>NUCLEOTIDE SEQUENCE [LARGE SCALE GENOMIC DNA]</scope>
    <source>
        <strain evidence="11 12">NL-1724</strain>
    </source>
</reference>
<proteinExistence type="inferred from homology"/>
<evidence type="ECO:0000256" key="9">
    <source>
        <dbReference type="RuleBase" id="RU361173"/>
    </source>
</evidence>
<evidence type="ECO:0000256" key="5">
    <source>
        <dbReference type="ARBA" id="ARBA00022525"/>
    </source>
</evidence>
<dbReference type="Pfam" id="PF00544">
    <property type="entry name" value="Pectate_lyase_4"/>
    <property type="match status" value="1"/>
</dbReference>